<organism evidence="1 2">
    <name type="scientific">Platanthera guangdongensis</name>
    <dbReference type="NCBI Taxonomy" id="2320717"/>
    <lineage>
        <taxon>Eukaryota</taxon>
        <taxon>Viridiplantae</taxon>
        <taxon>Streptophyta</taxon>
        <taxon>Embryophyta</taxon>
        <taxon>Tracheophyta</taxon>
        <taxon>Spermatophyta</taxon>
        <taxon>Magnoliopsida</taxon>
        <taxon>Liliopsida</taxon>
        <taxon>Asparagales</taxon>
        <taxon>Orchidaceae</taxon>
        <taxon>Orchidoideae</taxon>
        <taxon>Orchideae</taxon>
        <taxon>Orchidinae</taxon>
        <taxon>Platanthera</taxon>
    </lineage>
</organism>
<proteinExistence type="predicted"/>
<dbReference type="Proteomes" id="UP001412067">
    <property type="component" value="Unassembled WGS sequence"/>
</dbReference>
<reference evidence="1 2" key="1">
    <citation type="journal article" date="2022" name="Nat. Plants">
        <title>Genomes of leafy and leafless Platanthera orchids illuminate the evolution of mycoheterotrophy.</title>
        <authorList>
            <person name="Li M.H."/>
            <person name="Liu K.W."/>
            <person name="Li Z."/>
            <person name="Lu H.C."/>
            <person name="Ye Q.L."/>
            <person name="Zhang D."/>
            <person name="Wang J.Y."/>
            <person name="Li Y.F."/>
            <person name="Zhong Z.M."/>
            <person name="Liu X."/>
            <person name="Yu X."/>
            <person name="Liu D.K."/>
            <person name="Tu X.D."/>
            <person name="Liu B."/>
            <person name="Hao Y."/>
            <person name="Liao X.Y."/>
            <person name="Jiang Y.T."/>
            <person name="Sun W.H."/>
            <person name="Chen J."/>
            <person name="Chen Y.Q."/>
            <person name="Ai Y."/>
            <person name="Zhai J.W."/>
            <person name="Wu S.S."/>
            <person name="Zhou Z."/>
            <person name="Hsiao Y.Y."/>
            <person name="Wu W.L."/>
            <person name="Chen Y.Y."/>
            <person name="Lin Y.F."/>
            <person name="Hsu J.L."/>
            <person name="Li C.Y."/>
            <person name="Wang Z.W."/>
            <person name="Zhao X."/>
            <person name="Zhong W.Y."/>
            <person name="Ma X.K."/>
            <person name="Ma L."/>
            <person name="Huang J."/>
            <person name="Chen G.Z."/>
            <person name="Huang M.Z."/>
            <person name="Huang L."/>
            <person name="Peng D.H."/>
            <person name="Luo Y.B."/>
            <person name="Zou S.Q."/>
            <person name="Chen S.P."/>
            <person name="Lan S."/>
            <person name="Tsai W.C."/>
            <person name="Van de Peer Y."/>
            <person name="Liu Z.J."/>
        </authorList>
    </citation>
    <scope>NUCLEOTIDE SEQUENCE [LARGE SCALE GENOMIC DNA]</scope>
    <source>
        <strain evidence="1">Lor288</strain>
    </source>
</reference>
<evidence type="ECO:0000313" key="2">
    <source>
        <dbReference type="Proteomes" id="UP001412067"/>
    </source>
</evidence>
<evidence type="ECO:0000313" key="1">
    <source>
        <dbReference type="EMBL" id="KAK8967936.1"/>
    </source>
</evidence>
<comment type="caution">
    <text evidence="1">The sequence shown here is derived from an EMBL/GenBank/DDBJ whole genome shotgun (WGS) entry which is preliminary data.</text>
</comment>
<gene>
    <name evidence="1" type="ORF">KSP40_PGU002662</name>
</gene>
<protein>
    <submittedName>
        <fullName evidence="1">Uncharacterized protein</fullName>
    </submittedName>
</protein>
<dbReference type="EMBL" id="JBBWWR010000004">
    <property type="protein sequence ID" value="KAK8967936.1"/>
    <property type="molecule type" value="Genomic_DNA"/>
</dbReference>
<accession>A0ABR2MV18</accession>
<name>A0ABR2MV18_9ASPA</name>
<keyword evidence="2" id="KW-1185">Reference proteome</keyword>
<sequence length="162" mass="18123">MRRCGRGGEGLRWCSGLDRVSLRRCGHDNEGLRECSGLDGGFLRWCGLASMACVSAVGLDRVSPLVAGGLVVIRRRRFSSLFRFICSCTPYKYLVVPGDSFRVISQHLPCSPPFIHPTSGVDTSRVSDFLVNLLADACAFYIFMQLVHRCQFWVKELSLRNM</sequence>